<sequence length="353" mass="40037">MEKIEYFKSGFFMKHDAVNCAYEHLQELFFDSSEKDVVLVQGPTGFGKTCLSEYLMREAYKNVDVMNEQVNELPMIYVEADVLGGSKFSWKDFYSELLNAMGELQNIKIYGHPKIEGSNIGRKYLSQNRNEISLKRDFLSRVRDYGVKYIIVDEVQHIFKYGGQSGEKNMNILKGISNRSGCRFVGLGTYEISFSLDMSDQLARRVGIMDYPAYSIRRPGDVAKFSSAYSGLLAYMPIMMEPSLIKNAKAVFMGSCGCIGILKEWLGRALNMALKDKDKVLTVKHLDKTRLKNNQIKTIAEAIREGEAFFRQPGDDEIWDILGGKPEKKRNNKPSSSRGKNPGQRSPTRDKVG</sequence>
<comment type="caution">
    <text evidence="3">The sequence shown here is derived from an EMBL/GenBank/DDBJ whole genome shotgun (WGS) entry which is preliminary data.</text>
</comment>
<dbReference type="RefSeq" id="WP_371838447.1">
    <property type="nucleotide sequence ID" value="NZ_JBGMEK010000013.1"/>
</dbReference>
<keyword evidence="4" id="KW-1185">Reference proteome</keyword>
<proteinExistence type="predicted"/>
<evidence type="ECO:0000313" key="3">
    <source>
        <dbReference type="EMBL" id="MFA0810874.1"/>
    </source>
</evidence>
<feature type="domain" description="ORC1/DEAH AAA+ ATPase" evidence="2">
    <location>
        <begin position="34"/>
        <end position="192"/>
    </location>
</feature>
<organism evidence="3 4">
    <name type="scientific">Microbulbifer epialgicus</name>
    <dbReference type="NCBI Taxonomy" id="393907"/>
    <lineage>
        <taxon>Bacteria</taxon>
        <taxon>Pseudomonadati</taxon>
        <taxon>Pseudomonadota</taxon>
        <taxon>Gammaproteobacteria</taxon>
        <taxon>Cellvibrionales</taxon>
        <taxon>Microbulbiferaceae</taxon>
        <taxon>Microbulbifer</taxon>
    </lineage>
</organism>
<evidence type="ECO:0000256" key="1">
    <source>
        <dbReference type="SAM" id="MobiDB-lite"/>
    </source>
</evidence>
<feature type="compositionally biased region" description="Polar residues" evidence="1">
    <location>
        <begin position="333"/>
        <end position="346"/>
    </location>
</feature>
<evidence type="ECO:0000259" key="2">
    <source>
        <dbReference type="Pfam" id="PF13401"/>
    </source>
</evidence>
<gene>
    <name evidence="3" type="ORF">ACCI49_08055</name>
</gene>
<dbReference type="EMBL" id="JBGMEK010000013">
    <property type="protein sequence ID" value="MFA0810874.1"/>
    <property type="molecule type" value="Genomic_DNA"/>
</dbReference>
<reference evidence="3 4" key="1">
    <citation type="submission" date="2024-08" db="EMBL/GenBank/DDBJ databases">
        <authorList>
            <person name="Ishaq N."/>
        </authorList>
    </citation>
    <scope>NUCLEOTIDE SEQUENCE [LARGE SCALE GENOMIC DNA]</scope>
    <source>
        <strain evidence="3 4">DSM 18651</strain>
    </source>
</reference>
<dbReference type="SUPFAM" id="SSF52540">
    <property type="entry name" value="P-loop containing nucleoside triphosphate hydrolases"/>
    <property type="match status" value="1"/>
</dbReference>
<dbReference type="InterPro" id="IPR027417">
    <property type="entry name" value="P-loop_NTPase"/>
</dbReference>
<name>A0ABV4NYI3_9GAMM</name>
<evidence type="ECO:0000313" key="4">
    <source>
        <dbReference type="Proteomes" id="UP001569428"/>
    </source>
</evidence>
<dbReference type="InterPro" id="IPR049945">
    <property type="entry name" value="AAA_22"/>
</dbReference>
<feature type="region of interest" description="Disordered" evidence="1">
    <location>
        <begin position="315"/>
        <end position="353"/>
    </location>
</feature>
<dbReference type="Pfam" id="PF13401">
    <property type="entry name" value="AAA_22"/>
    <property type="match status" value="1"/>
</dbReference>
<accession>A0ABV4NYI3</accession>
<dbReference type="Proteomes" id="UP001569428">
    <property type="component" value="Unassembled WGS sequence"/>
</dbReference>
<protein>
    <submittedName>
        <fullName evidence="3">TniB family NTP-binding protein</fullName>
    </submittedName>
</protein>
<dbReference type="Gene3D" id="3.40.50.300">
    <property type="entry name" value="P-loop containing nucleotide triphosphate hydrolases"/>
    <property type="match status" value="1"/>
</dbReference>